<gene>
    <name evidence="1" type="ORF">JD844_018263</name>
</gene>
<proteinExistence type="predicted"/>
<evidence type="ECO:0008006" key="3">
    <source>
        <dbReference type="Google" id="ProtNLM"/>
    </source>
</evidence>
<dbReference type="EMBL" id="JAIPUX010005289">
    <property type="protein sequence ID" value="KAH0618787.1"/>
    <property type="molecule type" value="Genomic_DNA"/>
</dbReference>
<dbReference type="Proteomes" id="UP000826234">
    <property type="component" value="Unassembled WGS sequence"/>
</dbReference>
<evidence type="ECO:0000313" key="2">
    <source>
        <dbReference type="Proteomes" id="UP000826234"/>
    </source>
</evidence>
<name>A0ABQ7SN94_PHRPL</name>
<protein>
    <recommendedName>
        <fullName evidence="3">Breast cancer susceptibility protein 1</fullName>
    </recommendedName>
</protein>
<evidence type="ECO:0000313" key="1">
    <source>
        <dbReference type="EMBL" id="KAH0618787.1"/>
    </source>
</evidence>
<keyword evidence="2" id="KW-1185">Reference proteome</keyword>
<comment type="caution">
    <text evidence="1">The sequence shown here is derived from an EMBL/GenBank/DDBJ whole genome shotgun (WGS) entry which is preliminary data.</text>
</comment>
<sequence length="313" mass="34513">MDTLTASSVPSRPWVLQFFRNLFGGSRHVVQEKERPKAEEAQGKEEVGSQLLGCPLGLSDTEAMLPTDQELGATETSPIEIQESVIERRNEELSLLKGCSFRKATPRNKKKLCNLLNSKEMEMGGSHGFTGTKISLLVEHPCKAVPAPGEKKNEPGDRQTLGKDEVSQVLQTDDGVSMIMETMANVKDCSTEEEKEHLLKEDVQTEPPKAELSPWNRLINMYKQRRRLPASKVSHLQDISAQSVIEGETTLDLMVYGIAATKAHVTLSKPCGAGSAYGILENEAREIAGDCEITQRNLGLNDAESLEHPKNVY</sequence>
<accession>A0ABQ7SN94</accession>
<organism evidence="1 2">
    <name type="scientific">Phrynosoma platyrhinos</name>
    <name type="common">Desert horned lizard</name>
    <dbReference type="NCBI Taxonomy" id="52577"/>
    <lineage>
        <taxon>Eukaryota</taxon>
        <taxon>Metazoa</taxon>
        <taxon>Chordata</taxon>
        <taxon>Craniata</taxon>
        <taxon>Vertebrata</taxon>
        <taxon>Euteleostomi</taxon>
        <taxon>Lepidosauria</taxon>
        <taxon>Squamata</taxon>
        <taxon>Bifurcata</taxon>
        <taxon>Unidentata</taxon>
        <taxon>Episquamata</taxon>
        <taxon>Toxicofera</taxon>
        <taxon>Iguania</taxon>
        <taxon>Phrynosomatidae</taxon>
        <taxon>Phrynosomatinae</taxon>
        <taxon>Phrynosoma</taxon>
    </lineage>
</organism>
<reference evidence="1 2" key="1">
    <citation type="journal article" date="2022" name="Gigascience">
        <title>A chromosome-level genome assembly and annotation of the desert horned lizard, Phrynosoma platyrhinos, provides insight into chromosomal rearrangements among reptiles.</title>
        <authorList>
            <person name="Koochekian N."/>
            <person name="Ascanio A."/>
            <person name="Farleigh K."/>
            <person name="Card D.C."/>
            <person name="Schield D.R."/>
            <person name="Castoe T.A."/>
            <person name="Jezkova T."/>
        </authorList>
    </citation>
    <scope>NUCLEOTIDE SEQUENCE [LARGE SCALE GENOMIC DNA]</scope>
    <source>
        <strain evidence="1">NK-2021</strain>
    </source>
</reference>